<evidence type="ECO:0008006" key="4">
    <source>
        <dbReference type="Google" id="ProtNLM"/>
    </source>
</evidence>
<proteinExistence type="predicted"/>
<dbReference type="GO" id="GO:0019814">
    <property type="term" value="C:immunoglobulin complex"/>
    <property type="evidence" value="ECO:0000318"/>
    <property type="project" value="GO_Central"/>
</dbReference>
<dbReference type="InterPro" id="IPR013783">
    <property type="entry name" value="Ig-like_fold"/>
</dbReference>
<protein>
    <recommendedName>
        <fullName evidence="4">Immunoglobulin V-set domain-containing protein</fullName>
    </recommendedName>
</protein>
<dbReference type="HOGENOM" id="CLU_1969804_0_0_1"/>
<sequence>MATESTATMTFITIFIWTLLIWAQESSGQLTVTQTPGVKYIAPGQIVTVSCKSSPAVYNNNYLNWYQQKAGKAPNLLIYAATTRHAGIPDTNRKLEKLLNSLSILQLPVRLGFQSVSVKVDLGLTSL</sequence>
<dbReference type="Gene3D" id="2.60.40.10">
    <property type="entry name" value="Immunoglobulins"/>
    <property type="match status" value="1"/>
</dbReference>
<reference evidence="2" key="2">
    <citation type="submission" date="2025-08" db="UniProtKB">
        <authorList>
            <consortium name="Ensembl"/>
        </authorList>
    </citation>
    <scope>IDENTIFICATION</scope>
</reference>
<reference evidence="3" key="1">
    <citation type="submission" date="2011-12" db="EMBL/GenBank/DDBJ databases">
        <title>The Draft Genome of Lepisosteus oculatus.</title>
        <authorList>
            <consortium name="The Broad Institute Genome Assembly &amp; Analysis Group"/>
            <consortium name="Computational R&amp;D Group"/>
            <consortium name="and Sequencing Platform"/>
            <person name="Di Palma F."/>
            <person name="Alfoldi J."/>
            <person name="Johnson J."/>
            <person name="Berlin A."/>
            <person name="Gnerre S."/>
            <person name="Jaffe D."/>
            <person name="MacCallum I."/>
            <person name="Young S."/>
            <person name="Walker B.J."/>
            <person name="Lander E.S."/>
            <person name="Lindblad-Toh K."/>
        </authorList>
    </citation>
    <scope>NUCLEOTIDE SEQUENCE [LARGE SCALE GENOMIC DNA]</scope>
</reference>
<reference evidence="2" key="3">
    <citation type="submission" date="2025-09" db="UniProtKB">
        <authorList>
            <consortium name="Ensembl"/>
        </authorList>
    </citation>
    <scope>IDENTIFICATION</scope>
</reference>
<dbReference type="Bgee" id="ENSLOCG00000000951">
    <property type="expression patterns" value="Expressed in bone element and 7 other cell types or tissues"/>
</dbReference>
<dbReference type="GO" id="GO:0006955">
    <property type="term" value="P:immune response"/>
    <property type="evidence" value="ECO:0000318"/>
    <property type="project" value="GO_Central"/>
</dbReference>
<name>W5LY50_LEPOC</name>
<keyword evidence="1" id="KW-0732">Signal</keyword>
<evidence type="ECO:0000313" key="2">
    <source>
        <dbReference type="Ensembl" id="ENSLOCP00000001057.1"/>
    </source>
</evidence>
<dbReference type="AlphaFoldDB" id="W5LY50"/>
<keyword evidence="3" id="KW-1185">Reference proteome</keyword>
<dbReference type="GeneTree" id="ENSGT01150000286991"/>
<dbReference type="InterPro" id="IPR050150">
    <property type="entry name" value="IgV_Light_Chain"/>
</dbReference>
<organism evidence="2 3">
    <name type="scientific">Lepisosteus oculatus</name>
    <name type="common">Spotted gar</name>
    <dbReference type="NCBI Taxonomy" id="7918"/>
    <lineage>
        <taxon>Eukaryota</taxon>
        <taxon>Metazoa</taxon>
        <taxon>Chordata</taxon>
        <taxon>Craniata</taxon>
        <taxon>Vertebrata</taxon>
        <taxon>Euteleostomi</taxon>
        <taxon>Actinopterygii</taxon>
        <taxon>Neopterygii</taxon>
        <taxon>Holostei</taxon>
        <taxon>Semionotiformes</taxon>
        <taxon>Lepisosteidae</taxon>
        <taxon>Lepisosteus</taxon>
    </lineage>
</organism>
<dbReference type="PANTHER" id="PTHR23267">
    <property type="entry name" value="IMMUNOGLOBULIN LIGHT CHAIN"/>
    <property type="match status" value="1"/>
</dbReference>
<dbReference type="Proteomes" id="UP000018468">
    <property type="component" value="Unassembled WGS sequence"/>
</dbReference>
<dbReference type="FunFam" id="2.60.40.10:FF:004286">
    <property type="match status" value="1"/>
</dbReference>
<dbReference type="InParanoid" id="W5LY50"/>
<dbReference type="SUPFAM" id="SSF48726">
    <property type="entry name" value="Immunoglobulin"/>
    <property type="match status" value="1"/>
</dbReference>
<evidence type="ECO:0000313" key="3">
    <source>
        <dbReference type="Proteomes" id="UP000018468"/>
    </source>
</evidence>
<feature type="signal peptide" evidence="1">
    <location>
        <begin position="1"/>
        <end position="28"/>
    </location>
</feature>
<accession>W5LY50</accession>
<dbReference type="STRING" id="7918.ENSLOCP00000001057"/>
<dbReference type="Ensembl" id="ENSLOCT00000001061.1">
    <property type="protein sequence ID" value="ENSLOCP00000001057.1"/>
    <property type="gene ID" value="ENSLOCG00000000951.1"/>
</dbReference>
<evidence type="ECO:0000256" key="1">
    <source>
        <dbReference type="SAM" id="SignalP"/>
    </source>
</evidence>
<dbReference type="InterPro" id="IPR036179">
    <property type="entry name" value="Ig-like_dom_sf"/>
</dbReference>
<feature type="chain" id="PRO_5004867292" description="Immunoglobulin V-set domain-containing protein" evidence="1">
    <location>
        <begin position="29"/>
        <end position="127"/>
    </location>
</feature>